<proteinExistence type="predicted"/>
<reference evidence="3" key="1">
    <citation type="submission" date="2016-02" db="EMBL/GenBank/DDBJ databases">
        <authorList>
            <person name="Isern S."/>
            <person name="Barcellona C.M."/>
            <person name="Dozier K.D."/>
            <person name="Faust J.M."/>
            <person name="Fedrick A.J."/>
            <person name="Gagliardi L.E."/>
            <person name="Gatt S.M."/>
            <person name="Gleason P.S."/>
            <person name="Gomez E.A."/>
            <person name="Hoffman A.M."/>
            <person name="Jenkins M."/>
            <person name="Jones M.J."/>
            <person name="Lang J.F."/>
            <person name="Lequay S.M."/>
            <person name="Mars P.J."/>
            <person name="Mtchedlidze N."/>
            <person name="Osking Z.B."/>
            <person name="Paul L.M."/>
            <person name="Pica A.N."/>
            <person name="Robison M.D."/>
            <person name="Rodriguez D."/>
            <person name="Rosales K.A."/>
            <person name="Saravis L.E."/>
            <person name="Sisson B.M."/>
            <person name="Tan A.L."/>
            <person name="Voltaire R."/>
            <person name="Michael S.F."/>
            <person name="Warner M.H."/>
            <person name="Bradley K.W."/>
            <person name="Asai D.J."/>
            <person name="Bowman C.A."/>
            <person name="Russell D.A."/>
            <person name="Pope W.H."/>
            <person name="Jacobs-Sera D."/>
            <person name="Hendrix R.W."/>
            <person name="Hatfull G.F."/>
        </authorList>
    </citation>
    <scope>NUCLEOTIDE SEQUENCE [LARGE SCALE GENOMIC DNA]</scope>
</reference>
<dbReference type="Proteomes" id="UP000201826">
    <property type="component" value="Segment"/>
</dbReference>
<dbReference type="EMBL" id="KU728633">
    <property type="protein sequence ID" value="AMQ67046.1"/>
    <property type="molecule type" value="Genomic_DNA"/>
</dbReference>
<name>A0A142F2N9_9CAUD</name>
<dbReference type="Gene3D" id="6.20.20.10">
    <property type="match status" value="1"/>
</dbReference>
<dbReference type="KEGG" id="vg:29125832"/>
<keyword evidence="3" id="KW-1185">Reference proteome</keyword>
<evidence type="ECO:0008006" key="4">
    <source>
        <dbReference type="Google" id="ProtNLM"/>
    </source>
</evidence>
<dbReference type="OrthoDB" id="8833at10239"/>
<accession>A0A142F2N9</accession>
<evidence type="ECO:0000313" key="2">
    <source>
        <dbReference type="EMBL" id="AMQ67046.1"/>
    </source>
</evidence>
<sequence length="260" mass="28918">MTTMTTRKPTYKSEILGTVTLNLYTDPHPGRDAKDRVPVPCAKCGGTGRIEAFGYIDGGRCWDCNGHGQSSISVGTARKYARSEAFALEYGDQIDAYWRDIEEKNRVAREAAEWAAAWDEAHTENARRATLNQTVMGQEGDKLADIEVTVEVAKSIEVPGYRYGTDWKRFVVLKTADGQVAKVFGTAECLWKVERGDRAVIRRATVKGHDEYQGQKQTELTRVKLEKIEPYECPDCGEGHDGTVTGTERCPSCENEPADD</sequence>
<organism evidence="2 3">
    <name type="scientific">Mycobacterium phage Bipper</name>
    <dbReference type="NCBI Taxonomy" id="1805457"/>
    <lineage>
        <taxon>Viruses</taxon>
        <taxon>Duplodnaviria</taxon>
        <taxon>Heunggongvirae</taxon>
        <taxon>Uroviricota</taxon>
        <taxon>Caudoviricetes</taxon>
        <taxon>Bippervirus</taxon>
        <taxon>Bippervirus bipper</taxon>
    </lineage>
</organism>
<feature type="region of interest" description="Disordered" evidence="1">
    <location>
        <begin position="235"/>
        <end position="260"/>
    </location>
</feature>
<evidence type="ECO:0000313" key="3">
    <source>
        <dbReference type="Proteomes" id="UP000201826"/>
    </source>
</evidence>
<evidence type="ECO:0000256" key="1">
    <source>
        <dbReference type="SAM" id="MobiDB-lite"/>
    </source>
</evidence>
<protein>
    <recommendedName>
        <fullName evidence="4">SsDNA binding protein</fullName>
    </recommendedName>
</protein>
<dbReference type="RefSeq" id="YP_009303258.1">
    <property type="nucleotide sequence ID" value="NC_031253.1"/>
</dbReference>
<dbReference type="GeneID" id="29125832"/>
<gene>
    <name evidence="2" type="primary">111</name>
    <name evidence="2" type="ORF">SEA_BIPPER_111</name>
</gene>